<feature type="region of interest" description="Disordered" evidence="1">
    <location>
        <begin position="416"/>
        <end position="451"/>
    </location>
</feature>
<feature type="chain" id="PRO_5037335864" evidence="2">
    <location>
        <begin position="21"/>
        <end position="931"/>
    </location>
</feature>
<dbReference type="Pfam" id="PF14905">
    <property type="entry name" value="OMP_b-brl_3"/>
    <property type="match status" value="1"/>
</dbReference>
<keyword evidence="4" id="KW-0675">Receptor</keyword>
<comment type="caution">
    <text evidence="4">The sequence shown here is derived from an EMBL/GenBank/DDBJ whole genome shotgun (WGS) entry which is preliminary data.</text>
</comment>
<dbReference type="SUPFAM" id="SSF56935">
    <property type="entry name" value="Porins"/>
    <property type="match status" value="1"/>
</dbReference>
<reference evidence="4" key="1">
    <citation type="submission" date="2020-11" db="EMBL/GenBank/DDBJ databases">
        <title>Bacterial whole genome sequence for Panacibacter sp. DH6.</title>
        <authorList>
            <person name="Le V."/>
            <person name="Ko S."/>
            <person name="Ahn C.-Y."/>
            <person name="Oh H.-M."/>
        </authorList>
    </citation>
    <scope>NUCLEOTIDE SEQUENCE</scope>
    <source>
        <strain evidence="4">DH6</strain>
    </source>
</reference>
<dbReference type="InterPro" id="IPR008969">
    <property type="entry name" value="CarboxyPept-like_regulatory"/>
</dbReference>
<dbReference type="Gene3D" id="2.60.40.1120">
    <property type="entry name" value="Carboxypeptidase-like, regulatory domain"/>
    <property type="match status" value="1"/>
</dbReference>
<dbReference type="RefSeq" id="WP_196991695.1">
    <property type="nucleotide sequence ID" value="NZ_JADWYR010000002.1"/>
</dbReference>
<keyword evidence="2" id="KW-0732">Signal</keyword>
<dbReference type="Pfam" id="PF13620">
    <property type="entry name" value="CarboxypepD_reg"/>
    <property type="match status" value="1"/>
</dbReference>
<keyword evidence="5" id="KW-1185">Reference proteome</keyword>
<name>A0A931GVB1_9BACT</name>
<proteinExistence type="predicted"/>
<evidence type="ECO:0000256" key="1">
    <source>
        <dbReference type="SAM" id="MobiDB-lite"/>
    </source>
</evidence>
<feature type="domain" description="Outer membrane protein beta-barrel" evidence="3">
    <location>
        <begin position="462"/>
        <end position="918"/>
    </location>
</feature>
<dbReference type="InterPro" id="IPR041700">
    <property type="entry name" value="OMP_b-brl_3"/>
</dbReference>
<feature type="compositionally biased region" description="Polar residues" evidence="1">
    <location>
        <begin position="436"/>
        <end position="451"/>
    </location>
</feature>
<accession>A0A931GVB1</accession>
<dbReference type="EMBL" id="JADWYR010000002">
    <property type="protein sequence ID" value="MBG9377621.1"/>
    <property type="molecule type" value="Genomic_DNA"/>
</dbReference>
<sequence length="931" mass="104736">MKRNLLLLFTVVFFSTVSYAQTSSVKGIIRDTSSRENLANTTVALLRGKDSILVKFTRTNTNGAFELKGIDTGKYVLLITYPKYADYVENLTIKDSAAAMDLGTIPVILKANLLQEVIVRQTISAIRVKGDTTEYNADSFRVQPNASVEDLLKKLPGIQVDRNGQITAQGEKVQKVLVDGEEFFGDDPTLVTQNLRADMIDKVQVFDKKSDQANFTGIDDGERQKTLNLKLKDNKKNGYFGKINAGAGTDGYHDNQAMINSFKNKQKIALYGIVSNTGTSGLNWQDQSNFGDNPLGNADYDETGGYFFIEGGGDDLDSWDGRYNGQGYPLVQTGGVHYNNKWNDDKNNLNLNYKIMQLHVTGNSATEAQSILPDSTSFYNNSTQNFANEILRNRGNGSYEYTFDTTSSIRITADGGIDHKTTRSTDYSEALGNDKSPINNSQRNTSTIGDNRTVNSNILWKKKLKKKGRTVSFNLREKFSNNTSDGYLYADNRFFNNGAETNEITDQYKAYNSKNISFDSKITYSEPLSKVSSIVVNYGVVINNSNSERSSYNKSNEGKYTIVDSIFSNDYAFNVFTHRAGANYSLFRKKLKFNAGTNVGITSFDQKDMISKTTVRRSFVNWFPQANFSYNFSQQRRVFLRYNGSTEQPSIQQIQPVATNDDPLNIAIGNPDLKPAFRSNINLGFFDFKVLTERNIWTNVGYTFTQNAIGSRDFVDPSTGKRVYQSVNVDGNRSIYAYMDYGIKLKKLETRIGLNANVNGSRYVSIVNDSLNTTNSGSYTLGLNINKDKEKKYSFYVSPSATYTTSKSSIQTGLPTKYWTFNINTSFDVFLPLKFQIHSDCDFNFRQKTEVFSTNNNVILWNAWVGKKFMKKENLLVKVTGHDLLNQNIGFDRTVNSNYISQRTYSTIQRFFLLSLVWNFTKAGTTAPGMQ</sequence>
<evidence type="ECO:0000313" key="4">
    <source>
        <dbReference type="EMBL" id="MBG9377621.1"/>
    </source>
</evidence>
<organism evidence="4 5">
    <name type="scientific">Panacibacter microcysteis</name>
    <dbReference type="NCBI Taxonomy" id="2793269"/>
    <lineage>
        <taxon>Bacteria</taxon>
        <taxon>Pseudomonadati</taxon>
        <taxon>Bacteroidota</taxon>
        <taxon>Chitinophagia</taxon>
        <taxon>Chitinophagales</taxon>
        <taxon>Chitinophagaceae</taxon>
        <taxon>Panacibacter</taxon>
    </lineage>
</organism>
<dbReference type="AlphaFoldDB" id="A0A931GVB1"/>
<dbReference type="Proteomes" id="UP000628448">
    <property type="component" value="Unassembled WGS sequence"/>
</dbReference>
<evidence type="ECO:0000313" key="5">
    <source>
        <dbReference type="Proteomes" id="UP000628448"/>
    </source>
</evidence>
<evidence type="ECO:0000256" key="2">
    <source>
        <dbReference type="SAM" id="SignalP"/>
    </source>
</evidence>
<dbReference type="SUPFAM" id="SSF49464">
    <property type="entry name" value="Carboxypeptidase regulatory domain-like"/>
    <property type="match status" value="1"/>
</dbReference>
<gene>
    <name evidence="4" type="ORF">I5907_15355</name>
</gene>
<protein>
    <submittedName>
        <fullName evidence="4">TonB-dependent receptor</fullName>
    </submittedName>
</protein>
<feature type="signal peptide" evidence="2">
    <location>
        <begin position="1"/>
        <end position="20"/>
    </location>
</feature>
<evidence type="ECO:0000259" key="3">
    <source>
        <dbReference type="Pfam" id="PF14905"/>
    </source>
</evidence>